<dbReference type="EMBL" id="BTGU01000015">
    <property type="protein sequence ID" value="GMN43157.1"/>
    <property type="molecule type" value="Genomic_DNA"/>
</dbReference>
<accession>A0AA87ZYU6</accession>
<reference evidence="1" key="1">
    <citation type="submission" date="2023-07" db="EMBL/GenBank/DDBJ databases">
        <title>draft genome sequence of fig (Ficus carica).</title>
        <authorList>
            <person name="Takahashi T."/>
            <person name="Nishimura K."/>
        </authorList>
    </citation>
    <scope>NUCLEOTIDE SEQUENCE</scope>
</reference>
<sequence>MCQCERLGTSVSQSRDMLDLVWRVSRNLACNCSFTQSFVATRPTPTVASRYSPPIRVGFMPAAACQICCSQKRKEK</sequence>
<organism evidence="1 2">
    <name type="scientific">Ficus carica</name>
    <name type="common">Common fig</name>
    <dbReference type="NCBI Taxonomy" id="3494"/>
    <lineage>
        <taxon>Eukaryota</taxon>
        <taxon>Viridiplantae</taxon>
        <taxon>Streptophyta</taxon>
        <taxon>Embryophyta</taxon>
        <taxon>Tracheophyta</taxon>
        <taxon>Spermatophyta</taxon>
        <taxon>Magnoliopsida</taxon>
        <taxon>eudicotyledons</taxon>
        <taxon>Gunneridae</taxon>
        <taxon>Pentapetalae</taxon>
        <taxon>rosids</taxon>
        <taxon>fabids</taxon>
        <taxon>Rosales</taxon>
        <taxon>Moraceae</taxon>
        <taxon>Ficeae</taxon>
        <taxon>Ficus</taxon>
    </lineage>
</organism>
<evidence type="ECO:0000313" key="2">
    <source>
        <dbReference type="Proteomes" id="UP001187192"/>
    </source>
</evidence>
<gene>
    <name evidence="1" type="ORF">TIFTF001_012357</name>
</gene>
<evidence type="ECO:0000313" key="1">
    <source>
        <dbReference type="EMBL" id="GMN43157.1"/>
    </source>
</evidence>
<proteinExistence type="predicted"/>
<comment type="caution">
    <text evidence="1">The sequence shown here is derived from an EMBL/GenBank/DDBJ whole genome shotgun (WGS) entry which is preliminary data.</text>
</comment>
<protein>
    <submittedName>
        <fullName evidence="1">Uncharacterized protein</fullName>
    </submittedName>
</protein>
<name>A0AA87ZYU6_FICCA</name>
<dbReference type="AlphaFoldDB" id="A0AA87ZYU6"/>
<dbReference type="Proteomes" id="UP001187192">
    <property type="component" value="Unassembled WGS sequence"/>
</dbReference>
<keyword evidence="2" id="KW-1185">Reference proteome</keyword>